<dbReference type="AlphaFoldDB" id="A0AA39QZQ4"/>
<evidence type="ECO:0000313" key="4">
    <source>
        <dbReference type="Proteomes" id="UP001166286"/>
    </source>
</evidence>
<protein>
    <recommendedName>
        <fullName evidence="2">FAS1 domain-containing protein</fullName>
    </recommendedName>
</protein>
<feature type="domain" description="FAS1" evidence="2">
    <location>
        <begin position="194"/>
        <end position="341"/>
    </location>
</feature>
<dbReference type="SUPFAM" id="SSF82153">
    <property type="entry name" value="FAS1 domain"/>
    <property type="match status" value="2"/>
</dbReference>
<dbReference type="InterPro" id="IPR000782">
    <property type="entry name" value="FAS1_domain"/>
</dbReference>
<keyword evidence="4" id="KW-1185">Reference proteome</keyword>
<feature type="chain" id="PRO_5041320971" description="FAS1 domain-containing protein" evidence="1">
    <location>
        <begin position="19"/>
        <end position="341"/>
    </location>
</feature>
<organism evidence="3 4">
    <name type="scientific">Cladonia borealis</name>
    <dbReference type="NCBI Taxonomy" id="184061"/>
    <lineage>
        <taxon>Eukaryota</taxon>
        <taxon>Fungi</taxon>
        <taxon>Dikarya</taxon>
        <taxon>Ascomycota</taxon>
        <taxon>Pezizomycotina</taxon>
        <taxon>Lecanoromycetes</taxon>
        <taxon>OSLEUM clade</taxon>
        <taxon>Lecanoromycetidae</taxon>
        <taxon>Lecanorales</taxon>
        <taxon>Lecanorineae</taxon>
        <taxon>Cladoniaceae</taxon>
        <taxon>Cladonia</taxon>
    </lineage>
</organism>
<dbReference type="Gene3D" id="2.30.180.10">
    <property type="entry name" value="FAS1 domain"/>
    <property type="match status" value="2"/>
</dbReference>
<dbReference type="Proteomes" id="UP001166286">
    <property type="component" value="Unassembled WGS sequence"/>
</dbReference>
<reference evidence="3" key="1">
    <citation type="submission" date="2023-03" db="EMBL/GenBank/DDBJ databases">
        <title>Complete genome of Cladonia borealis.</title>
        <authorList>
            <person name="Park H."/>
        </authorList>
    </citation>
    <scope>NUCLEOTIDE SEQUENCE</scope>
    <source>
        <strain evidence="3">ANT050790</strain>
    </source>
</reference>
<name>A0AA39QZQ4_9LECA</name>
<sequence>MHLYLPLLFTLSATLTTAQLTPNSTSQLPTNASFQDLIAYLPFINTTASFFLADPRASNQLATAPSNPVTIFIDLDLPYQQFLETPLPPGLAGETENASVSNEALQSDLLQYLQIDGVRPSTTFNGTQFLQTRFNDTTYENVTGGERIEVFRNETNFYIGTGINFKSNVLIPDLTFAGGILHIVDTPFAPPYSIASTGIVLNISILAPITAQLYQYPQTQAPLNISTAPDITVFAVQNSVADTLCPNTTIGSNYNYTGTYCSDAAQLSNYIVPGQVLYSTNLTNGVVTAGTALPARGNASVGAGAPLVVTTDSNGDIFVNNSRIIQRDIITSNGVVQVLER</sequence>
<comment type="caution">
    <text evidence="3">The sequence shown here is derived from an EMBL/GenBank/DDBJ whole genome shotgun (WGS) entry which is preliminary data.</text>
</comment>
<keyword evidence="1" id="KW-0732">Signal</keyword>
<evidence type="ECO:0000313" key="3">
    <source>
        <dbReference type="EMBL" id="KAK0512155.1"/>
    </source>
</evidence>
<accession>A0AA39QZQ4</accession>
<gene>
    <name evidence="3" type="ORF">JMJ35_005283</name>
</gene>
<proteinExistence type="predicted"/>
<dbReference type="InterPro" id="IPR036378">
    <property type="entry name" value="FAS1_dom_sf"/>
</dbReference>
<evidence type="ECO:0000256" key="1">
    <source>
        <dbReference type="SAM" id="SignalP"/>
    </source>
</evidence>
<feature type="signal peptide" evidence="1">
    <location>
        <begin position="1"/>
        <end position="18"/>
    </location>
</feature>
<dbReference type="PROSITE" id="PS50213">
    <property type="entry name" value="FAS1"/>
    <property type="match status" value="1"/>
</dbReference>
<dbReference type="EMBL" id="JAFEKC020000011">
    <property type="protein sequence ID" value="KAK0512155.1"/>
    <property type="molecule type" value="Genomic_DNA"/>
</dbReference>
<evidence type="ECO:0000259" key="2">
    <source>
        <dbReference type="PROSITE" id="PS50213"/>
    </source>
</evidence>
<dbReference type="Pfam" id="PF02469">
    <property type="entry name" value="Fasciclin"/>
    <property type="match status" value="1"/>
</dbReference>